<evidence type="ECO:0000313" key="1">
    <source>
        <dbReference type="EMBL" id="BET38915.1"/>
    </source>
</evidence>
<evidence type="ECO:0008006" key="3">
    <source>
        <dbReference type="Google" id="ProtNLM"/>
    </source>
</evidence>
<keyword evidence="2" id="KW-1185">Reference proteome</keyword>
<dbReference type="RefSeq" id="WP_353305827.1">
    <property type="nucleotide sequence ID" value="NZ_AP028955.1"/>
</dbReference>
<name>A0ABM8JNI2_9MOLU</name>
<dbReference type="EMBL" id="AP028955">
    <property type="protein sequence ID" value="BET38915.1"/>
    <property type="molecule type" value="Genomic_DNA"/>
</dbReference>
<protein>
    <recommendedName>
        <fullName evidence="3">Transposase</fullName>
    </recommendedName>
</protein>
<reference evidence="2" key="1">
    <citation type="journal article" date="2024" name="FEMS Microbiol. Lett.">
        <title>Genomic insights into Spiroplasma endosymbionts that induce male-killing and protective phenotypes in the pea aphid.</title>
        <authorList>
            <person name="Arai H."/>
            <person name="Legeai F."/>
            <person name="Kageyama D."/>
            <person name="Sugio A."/>
            <person name="Simon J.C."/>
        </authorList>
    </citation>
    <scope>NUCLEOTIDE SEQUENCE [LARGE SCALE GENOMIC DNA]</scope>
    <source>
        <strain evidence="2">sAp269</strain>
    </source>
</reference>
<gene>
    <name evidence="1" type="ORF">SAP269_15040</name>
</gene>
<proteinExistence type="predicted"/>
<accession>A0ABM8JNI2</accession>
<sequence length="98" mass="11570">MIQQHNNPQRSKLLNPHKIPSTNVYQKTVLKKVAIPEFYKYDWSEKGKRLFDNKPAYKIKRMIIIGSLNKGKLKALWAFEGHCNSKIFESYVNNRHIP</sequence>
<dbReference type="Proteomes" id="UP001473424">
    <property type="component" value="Chromosome"/>
</dbReference>
<evidence type="ECO:0000313" key="2">
    <source>
        <dbReference type="Proteomes" id="UP001473424"/>
    </source>
</evidence>
<organism evidence="1 2">
    <name type="scientific">Spiroplasma ixodetis</name>
    <dbReference type="NCBI Taxonomy" id="2141"/>
    <lineage>
        <taxon>Bacteria</taxon>
        <taxon>Bacillati</taxon>
        <taxon>Mycoplasmatota</taxon>
        <taxon>Mollicutes</taxon>
        <taxon>Entomoplasmatales</taxon>
        <taxon>Spiroplasmataceae</taxon>
        <taxon>Spiroplasma</taxon>
    </lineage>
</organism>